<dbReference type="Pfam" id="PF13837">
    <property type="entry name" value="Myb_DNA-bind_4"/>
    <property type="match status" value="1"/>
</dbReference>
<evidence type="ECO:0000313" key="2">
    <source>
        <dbReference type="EMBL" id="CAF4797882.1"/>
    </source>
</evidence>
<dbReference type="OrthoDB" id="6346437at2759"/>
<dbReference type="EMBL" id="CAJOBZ010000005">
    <property type="protein sequence ID" value="CAF4797882.1"/>
    <property type="molecule type" value="Genomic_DNA"/>
</dbReference>
<reference evidence="2" key="1">
    <citation type="submission" date="2021-02" db="EMBL/GenBank/DDBJ databases">
        <authorList>
            <person name="Steward A R."/>
        </authorList>
    </citation>
    <scope>NUCLEOTIDE SEQUENCE</scope>
</reference>
<accession>A0A821P6W1</accession>
<name>A0A821P6W1_9NEOP</name>
<dbReference type="Proteomes" id="UP000663880">
    <property type="component" value="Unassembled WGS sequence"/>
</dbReference>
<gene>
    <name evidence="2" type="ORF">PMACD_LOCUS3269</name>
</gene>
<sequence>MSESRKNHLNIDGGQVKEDDHVASYKPISENDDGEHLLLSLQCKVESTLMQLNDSEVMETPDDPDDHWDRESIVGMLTLYLQNIDRFRNPKIRKKNVWIEIGNAVGKAADSCDKKFRNLKQTYVRLLRKRNKNGMTAFKWPYFDLFEEIYNIDGEYQPEIQQKLRDGTSERIVKVLRNIGSTNKYEDLENGEPSVTNDEVKRKLLRKRNAEFRKVTLELRDRQRTVEQKLDRLINIVEESNSIQKERNRLFEEFLEKLNQNQ</sequence>
<evidence type="ECO:0000313" key="3">
    <source>
        <dbReference type="Proteomes" id="UP000663880"/>
    </source>
</evidence>
<comment type="caution">
    <text evidence="2">The sequence shown here is derived from an EMBL/GenBank/DDBJ whole genome shotgun (WGS) entry which is preliminary data.</text>
</comment>
<keyword evidence="3" id="KW-1185">Reference proteome</keyword>
<evidence type="ECO:0000259" key="1">
    <source>
        <dbReference type="Pfam" id="PF13837"/>
    </source>
</evidence>
<organism evidence="2 3">
    <name type="scientific">Pieris macdunnoughi</name>
    <dbReference type="NCBI Taxonomy" id="345717"/>
    <lineage>
        <taxon>Eukaryota</taxon>
        <taxon>Metazoa</taxon>
        <taxon>Ecdysozoa</taxon>
        <taxon>Arthropoda</taxon>
        <taxon>Hexapoda</taxon>
        <taxon>Insecta</taxon>
        <taxon>Pterygota</taxon>
        <taxon>Neoptera</taxon>
        <taxon>Endopterygota</taxon>
        <taxon>Lepidoptera</taxon>
        <taxon>Glossata</taxon>
        <taxon>Ditrysia</taxon>
        <taxon>Papilionoidea</taxon>
        <taxon>Pieridae</taxon>
        <taxon>Pierinae</taxon>
        <taxon>Pieris</taxon>
    </lineage>
</organism>
<feature type="domain" description="Myb/SANT-like DNA-binding" evidence="1">
    <location>
        <begin position="66"/>
        <end position="149"/>
    </location>
</feature>
<protein>
    <recommendedName>
        <fullName evidence="1">Myb/SANT-like DNA-binding domain-containing protein</fullName>
    </recommendedName>
</protein>
<proteinExistence type="predicted"/>
<dbReference type="InterPro" id="IPR044822">
    <property type="entry name" value="Myb_DNA-bind_4"/>
</dbReference>
<dbReference type="AlphaFoldDB" id="A0A821P6W1"/>